<accession>A0AAE4B1F7</accession>
<organism evidence="2 3">
    <name type="scientific">Catenuloplanes indicus</name>
    <dbReference type="NCBI Taxonomy" id="137267"/>
    <lineage>
        <taxon>Bacteria</taxon>
        <taxon>Bacillati</taxon>
        <taxon>Actinomycetota</taxon>
        <taxon>Actinomycetes</taxon>
        <taxon>Micromonosporales</taxon>
        <taxon>Micromonosporaceae</taxon>
        <taxon>Catenuloplanes</taxon>
    </lineage>
</organism>
<dbReference type="AlphaFoldDB" id="A0AAE4B1F7"/>
<evidence type="ECO:0000256" key="1">
    <source>
        <dbReference type="SAM" id="Phobius"/>
    </source>
</evidence>
<keyword evidence="1" id="KW-0812">Transmembrane</keyword>
<reference evidence="2 3" key="1">
    <citation type="submission" date="2023-07" db="EMBL/GenBank/DDBJ databases">
        <title>Sequencing the genomes of 1000 actinobacteria strains.</title>
        <authorList>
            <person name="Klenk H.-P."/>
        </authorList>
    </citation>
    <scope>NUCLEOTIDE SEQUENCE [LARGE SCALE GENOMIC DNA]</scope>
    <source>
        <strain evidence="2 3">DSM 44709</strain>
    </source>
</reference>
<evidence type="ECO:0000313" key="2">
    <source>
        <dbReference type="EMBL" id="MDQ0370577.1"/>
    </source>
</evidence>
<protein>
    <submittedName>
        <fullName evidence="2">Uncharacterized protein</fullName>
    </submittedName>
</protein>
<proteinExistence type="predicted"/>
<feature type="transmembrane region" description="Helical" evidence="1">
    <location>
        <begin position="94"/>
        <end position="115"/>
    </location>
</feature>
<sequence>MWWRALAVVTGAGLYAWAVIEGRAWESAAGLLLACGALAAHALLGASDLELYSRLLLAAGPACAAVDRVAASVVRRHDYSSGSGIVHSVDEQVLSVGLLTVLAAVGIVGAVATMPGVRRRRVWVPLAAAGAGAVAAAWTVRVVPGVFGLDAVPGPVPLLVAVVGAAGVLTVAGRRGLRPARDAVVLAAGAVLLAGPDVAHAVVLHRGEGYGVFYNALPEPGPLRLVPAGDAPDSLLHLAGLVLIVVAVLGVRGRRTPYP</sequence>
<feature type="transmembrane region" description="Helical" evidence="1">
    <location>
        <begin position="152"/>
        <end position="172"/>
    </location>
</feature>
<feature type="transmembrane region" description="Helical" evidence="1">
    <location>
        <begin position="234"/>
        <end position="251"/>
    </location>
</feature>
<feature type="transmembrane region" description="Helical" evidence="1">
    <location>
        <begin position="184"/>
        <end position="204"/>
    </location>
</feature>
<gene>
    <name evidence="2" type="ORF">J2S42_007246</name>
</gene>
<name>A0AAE4B1F7_9ACTN</name>
<dbReference type="EMBL" id="JAUSUZ010000001">
    <property type="protein sequence ID" value="MDQ0370577.1"/>
    <property type="molecule type" value="Genomic_DNA"/>
</dbReference>
<evidence type="ECO:0000313" key="3">
    <source>
        <dbReference type="Proteomes" id="UP001240236"/>
    </source>
</evidence>
<dbReference type="Proteomes" id="UP001240236">
    <property type="component" value="Unassembled WGS sequence"/>
</dbReference>
<keyword evidence="1" id="KW-1133">Transmembrane helix</keyword>
<feature type="transmembrane region" description="Helical" evidence="1">
    <location>
        <begin position="122"/>
        <end position="140"/>
    </location>
</feature>
<comment type="caution">
    <text evidence="2">The sequence shown here is derived from an EMBL/GenBank/DDBJ whole genome shotgun (WGS) entry which is preliminary data.</text>
</comment>
<keyword evidence="1" id="KW-0472">Membrane</keyword>
<feature type="transmembrane region" description="Helical" evidence="1">
    <location>
        <begin position="28"/>
        <end position="46"/>
    </location>
</feature>
<dbReference type="RefSeq" id="WP_307246649.1">
    <property type="nucleotide sequence ID" value="NZ_JAUSUZ010000001.1"/>
</dbReference>
<keyword evidence="3" id="KW-1185">Reference proteome</keyword>